<evidence type="ECO:0000313" key="7">
    <source>
        <dbReference type="Proteomes" id="UP000286561"/>
    </source>
</evidence>
<feature type="transmembrane region" description="Helical" evidence="1">
    <location>
        <begin position="12"/>
        <end position="30"/>
    </location>
</feature>
<gene>
    <name evidence="4" type="ORF">DW972_12365</name>
    <name evidence="3" type="ORF">ERS852450_01815</name>
    <name evidence="2" type="ORF">ERS852578_02350</name>
</gene>
<keyword evidence="1" id="KW-1133">Transmembrane helix</keyword>
<feature type="transmembrane region" description="Helical" evidence="1">
    <location>
        <begin position="103"/>
        <end position="125"/>
    </location>
</feature>
<keyword evidence="1" id="KW-0812">Transmembrane</keyword>
<organism evidence="2 5">
    <name type="scientific">Anaerobutyricum hallii</name>
    <dbReference type="NCBI Taxonomy" id="39488"/>
    <lineage>
        <taxon>Bacteria</taxon>
        <taxon>Bacillati</taxon>
        <taxon>Bacillota</taxon>
        <taxon>Clostridia</taxon>
        <taxon>Lachnospirales</taxon>
        <taxon>Lachnospiraceae</taxon>
        <taxon>Anaerobutyricum</taxon>
    </lineage>
</organism>
<feature type="transmembrane region" description="Helical" evidence="1">
    <location>
        <begin position="137"/>
        <end position="156"/>
    </location>
</feature>
<feature type="transmembrane region" description="Helical" evidence="1">
    <location>
        <begin position="208"/>
        <end position="226"/>
    </location>
</feature>
<dbReference type="EMBL" id="QSEP01000105">
    <property type="protein sequence ID" value="RGZ79555.1"/>
    <property type="molecule type" value="Genomic_DNA"/>
</dbReference>
<dbReference type="AlphaFoldDB" id="A0A173UCV2"/>
<reference evidence="5 6" key="1">
    <citation type="submission" date="2015-09" db="EMBL/GenBank/DDBJ databases">
        <authorList>
            <consortium name="Pathogen Informatics"/>
        </authorList>
    </citation>
    <scope>NUCLEOTIDE SEQUENCE [LARGE SCALE GENOMIC DNA]</scope>
    <source>
        <strain evidence="3 6">2789STDY5834835</strain>
        <strain evidence="2 5">2789STDY5834966</strain>
    </source>
</reference>
<accession>A0A173UCV2</accession>
<dbReference type="OrthoDB" id="3196489at2"/>
<dbReference type="RefSeq" id="WP_022170158.1">
    <property type="nucleotide sequence ID" value="NZ_CATZPD010000028.1"/>
</dbReference>
<evidence type="ECO:0000256" key="1">
    <source>
        <dbReference type="SAM" id="Phobius"/>
    </source>
</evidence>
<dbReference type="Proteomes" id="UP000095390">
    <property type="component" value="Unassembled WGS sequence"/>
</dbReference>
<reference evidence="4 7" key="2">
    <citation type="submission" date="2018-08" db="EMBL/GenBank/DDBJ databases">
        <title>A genome reference for cultivated species of the human gut microbiota.</title>
        <authorList>
            <person name="Zou Y."/>
            <person name="Xue W."/>
            <person name="Luo G."/>
        </authorList>
    </citation>
    <scope>NUCLEOTIDE SEQUENCE [LARGE SCALE GENOMIC DNA]</scope>
    <source>
        <strain evidence="4 7">AM48-23BH</strain>
    </source>
</reference>
<protein>
    <recommendedName>
        <fullName evidence="8">Histidine kinase N-terminal 7TM region domain-containing protein</fullName>
    </recommendedName>
</protein>
<evidence type="ECO:0008006" key="8">
    <source>
        <dbReference type="Google" id="ProtNLM"/>
    </source>
</evidence>
<dbReference type="EMBL" id="CYZL01000014">
    <property type="protein sequence ID" value="CUO44451.1"/>
    <property type="molecule type" value="Genomic_DNA"/>
</dbReference>
<evidence type="ECO:0000313" key="5">
    <source>
        <dbReference type="Proteomes" id="UP000095390"/>
    </source>
</evidence>
<feature type="transmembrane region" description="Helical" evidence="1">
    <location>
        <begin position="36"/>
        <end position="58"/>
    </location>
</feature>
<dbReference type="Proteomes" id="UP000286561">
    <property type="component" value="Unassembled WGS sequence"/>
</dbReference>
<name>A0A173UCV2_9FIRM</name>
<feature type="transmembrane region" description="Helical" evidence="1">
    <location>
        <begin position="238"/>
        <end position="258"/>
    </location>
</feature>
<feature type="transmembrane region" description="Helical" evidence="1">
    <location>
        <begin position="70"/>
        <end position="91"/>
    </location>
</feature>
<keyword evidence="1" id="KW-0472">Membrane</keyword>
<proteinExistence type="predicted"/>
<evidence type="ECO:0000313" key="6">
    <source>
        <dbReference type="Proteomes" id="UP000095679"/>
    </source>
</evidence>
<sequence length="547" mass="63104">MQKILQKKANRNIIIFICMVLIALLCRILGKISFQYVLNGIVRSIIYIGLYIGWAISIHKRVVQKSVKNTLLLISGLMIFWFIIRTIKYFFTIDANIERYLWYSYYLPMLFIPQAALQAAILLGQPEEYTLPKWSKLIYLPAIFCFLLVISNDFHQRVFSFPLGEIWTDKAYCYESGYYIVLLWEILCGVSAFILMVYKCRLSQRKKYLPVIGICITIIYAVIHASGVQWMQVIGGDITAVLCLMFVCIFESCIYCGLIQTNTGYEQLFEVCTMGAQITDLKYHVCYASSNAMELSKTIMKESAKKEVVVDKKTVIKGRPIQGGYVLWQEDIKDILMLLEKMEENRKTIEESNCIEQENYQTKAKINMLREKNRLYDKLQMQTAGQIELLNNLLYQYEAETNLTAKRRLLAKISVIGTYIKRCGNLIFIEERAEVSDIAELEACLEESFSSLRLMGVMCAFAAPSGAFIYVRDAVRIYNFFETVIEACLDSLLSVWVKFRVHKESLIFCMEVESNANLTSFFEITDTSSYEDGVWRFTFTVKKAGEA</sequence>
<evidence type="ECO:0000313" key="3">
    <source>
        <dbReference type="EMBL" id="CUO44451.1"/>
    </source>
</evidence>
<dbReference type="Proteomes" id="UP000095679">
    <property type="component" value="Unassembled WGS sequence"/>
</dbReference>
<evidence type="ECO:0000313" key="2">
    <source>
        <dbReference type="EMBL" id="CUN12654.1"/>
    </source>
</evidence>
<feature type="transmembrane region" description="Helical" evidence="1">
    <location>
        <begin position="176"/>
        <end position="196"/>
    </location>
</feature>
<evidence type="ECO:0000313" key="4">
    <source>
        <dbReference type="EMBL" id="RGZ79555.1"/>
    </source>
</evidence>
<dbReference type="EMBL" id="CYYC01000033">
    <property type="protein sequence ID" value="CUN12654.1"/>
    <property type="molecule type" value="Genomic_DNA"/>
</dbReference>